<feature type="domain" description="C2H2-type" evidence="12">
    <location>
        <begin position="523"/>
        <end position="550"/>
    </location>
</feature>
<dbReference type="Pfam" id="PF00096">
    <property type="entry name" value="zf-C2H2"/>
    <property type="match status" value="1"/>
</dbReference>
<reference evidence="13" key="1">
    <citation type="submission" date="2020-11" db="EMBL/GenBank/DDBJ databases">
        <authorList>
            <person name="Whiteford S."/>
        </authorList>
    </citation>
    <scope>NUCLEOTIDE SEQUENCE</scope>
</reference>
<evidence type="ECO:0000256" key="2">
    <source>
        <dbReference type="ARBA" id="ARBA00022737"/>
    </source>
</evidence>
<evidence type="ECO:0000256" key="1">
    <source>
        <dbReference type="ARBA" id="ARBA00022723"/>
    </source>
</evidence>
<evidence type="ECO:0000256" key="9">
    <source>
        <dbReference type="ARBA" id="ARBA00037948"/>
    </source>
</evidence>
<evidence type="ECO:0000256" key="11">
    <source>
        <dbReference type="SAM" id="MobiDB-lite"/>
    </source>
</evidence>
<dbReference type="PROSITE" id="PS50157">
    <property type="entry name" value="ZINC_FINGER_C2H2_2"/>
    <property type="match status" value="5"/>
</dbReference>
<keyword evidence="1" id="KW-0479">Metal-binding</keyword>
<dbReference type="InterPro" id="IPR050527">
    <property type="entry name" value="Snail/Krueppel_Znf"/>
</dbReference>
<dbReference type="FunFam" id="3.30.160.60:FF:001485">
    <property type="entry name" value="Krueppel-related zinc finger protein"/>
    <property type="match status" value="1"/>
</dbReference>
<accession>A0A8S4G4T3</accession>
<feature type="domain" description="C2H2-type" evidence="12">
    <location>
        <begin position="495"/>
        <end position="522"/>
    </location>
</feature>
<comment type="similarity">
    <text evidence="9">Belongs to the snail C2H2-type zinc-finger protein family.</text>
</comment>
<dbReference type="AlphaFoldDB" id="A0A8S4G4T3"/>
<name>A0A8S4G4T3_PLUXY</name>
<gene>
    <name evidence="13" type="ORF">PLXY2_LOCUS14323</name>
</gene>
<feature type="domain" description="C2H2-type" evidence="12">
    <location>
        <begin position="551"/>
        <end position="578"/>
    </location>
</feature>
<proteinExistence type="inferred from homology"/>
<keyword evidence="4" id="KW-0862">Zinc</keyword>
<dbReference type="SUPFAM" id="SSF57667">
    <property type="entry name" value="beta-beta-alpha zinc fingers"/>
    <property type="match status" value="3"/>
</dbReference>
<organism evidence="13 14">
    <name type="scientific">Plutella xylostella</name>
    <name type="common">Diamondback moth</name>
    <name type="synonym">Plutella maculipennis</name>
    <dbReference type="NCBI Taxonomy" id="51655"/>
    <lineage>
        <taxon>Eukaryota</taxon>
        <taxon>Metazoa</taxon>
        <taxon>Ecdysozoa</taxon>
        <taxon>Arthropoda</taxon>
        <taxon>Hexapoda</taxon>
        <taxon>Insecta</taxon>
        <taxon>Pterygota</taxon>
        <taxon>Neoptera</taxon>
        <taxon>Endopterygota</taxon>
        <taxon>Lepidoptera</taxon>
        <taxon>Glossata</taxon>
        <taxon>Ditrysia</taxon>
        <taxon>Yponomeutoidea</taxon>
        <taxon>Plutellidae</taxon>
        <taxon>Plutella</taxon>
    </lineage>
</organism>
<dbReference type="FunFam" id="3.30.160.60:FF:000446">
    <property type="entry name" value="Zinc finger protein"/>
    <property type="match status" value="2"/>
</dbReference>
<keyword evidence="3 10" id="KW-0863">Zinc-finger</keyword>
<dbReference type="GO" id="GO:0008270">
    <property type="term" value="F:zinc ion binding"/>
    <property type="evidence" value="ECO:0007669"/>
    <property type="project" value="UniProtKB-KW"/>
</dbReference>
<dbReference type="EMBL" id="CAJHNJ030000124">
    <property type="protein sequence ID" value="CAG9136105.1"/>
    <property type="molecule type" value="Genomic_DNA"/>
</dbReference>
<dbReference type="InterPro" id="IPR013087">
    <property type="entry name" value="Znf_C2H2_type"/>
</dbReference>
<feature type="compositionally biased region" description="Basic and acidic residues" evidence="11">
    <location>
        <begin position="396"/>
        <end position="410"/>
    </location>
</feature>
<dbReference type="GO" id="GO:0005634">
    <property type="term" value="C:nucleus"/>
    <property type="evidence" value="ECO:0007669"/>
    <property type="project" value="UniProtKB-SubCell"/>
</dbReference>
<keyword evidence="2" id="KW-0677">Repeat</keyword>
<keyword evidence="14" id="KW-1185">Reference proteome</keyword>
<dbReference type="Proteomes" id="UP000653454">
    <property type="component" value="Unassembled WGS sequence"/>
</dbReference>
<evidence type="ECO:0000256" key="8">
    <source>
        <dbReference type="ARBA" id="ARBA00023242"/>
    </source>
</evidence>
<evidence type="ECO:0000256" key="4">
    <source>
        <dbReference type="ARBA" id="ARBA00022833"/>
    </source>
</evidence>
<dbReference type="GO" id="GO:0000981">
    <property type="term" value="F:DNA-binding transcription factor activity, RNA polymerase II-specific"/>
    <property type="evidence" value="ECO:0007669"/>
    <property type="project" value="TreeGrafter"/>
</dbReference>
<evidence type="ECO:0000256" key="10">
    <source>
        <dbReference type="PROSITE-ProRule" id="PRU00042"/>
    </source>
</evidence>
<keyword evidence="8" id="KW-0539">Nucleus</keyword>
<evidence type="ECO:0000313" key="14">
    <source>
        <dbReference type="Proteomes" id="UP000653454"/>
    </source>
</evidence>
<dbReference type="PANTHER" id="PTHR24388">
    <property type="entry name" value="ZINC FINGER PROTEIN"/>
    <property type="match status" value="1"/>
</dbReference>
<evidence type="ECO:0000256" key="6">
    <source>
        <dbReference type="ARBA" id="ARBA00023125"/>
    </source>
</evidence>
<sequence>MDFVKREDQNLIDEESYKAYTEALLKQSQQNVDSMEYQHTAISMEQLHQVMQGSLTSAVPHGFQIPLSPRQMSTLMLKTNHISRNLHFSDIPTNLQRNLASEMELTHNLASDVSISHIPQNVVRNHHDDGLSRNLPEHSLIRSLANEMGLQQNIGLAQNLVQSLNEQMDLSRNLGVDMSQNMSRNDMLSQNLVRSDANIQQNVSHELDLTHHINRNANIEQEILEESRSTPTVVQCVPDNMLVDQNGQRLVGHSMVHDAGSRQLDQSDHLLPMQFHIKSEQEDDGYFYESMPHGFPNNIGGLAGHMPLPAEQAQRNPPLHQDSQIFSPYNNHINNVNVPALAPLDLYPRPQNYIQNYSVDNITRENPQNLVVHRQFENHSPYQQEEFKSQNGGTEVTEKHDEPKDLDPKENNVTMYYTEYNPSQNLSQMYAEKNENDSNEHNKIQKTGDDDAMNIKGEYICYKCVQIFPTKRSLKQHSKNCMEIADSEGEKRGKFGCSQCPYRSQSSAILKIHIRTHTGEKPFSCTFCDYKSGQKNNVAKHILVHKKEKPFRCQYCEYRCAQKNNLVVHERTHTGYKPFACPYCDYRTVQKPNLVKHMYLHTDQKPFSCDMCNYRCVQKTNLTKHKQRHLNEKDGEKVEVKTQNKPYRPRQKSVKCPHCSYWCVQKASLDKHMQFKHGDTNQVDNAKFSEENFEHGVNTMKNIGDCISDETIQNLSIKKDVKLSDGVSDKQVLEPLQVQS</sequence>
<feature type="region of interest" description="Disordered" evidence="11">
    <location>
        <begin position="383"/>
        <end position="410"/>
    </location>
</feature>
<dbReference type="Gene3D" id="3.30.160.60">
    <property type="entry name" value="Classic Zinc Finger"/>
    <property type="match status" value="5"/>
</dbReference>
<comment type="caution">
    <text evidence="13">The sequence shown here is derived from an EMBL/GenBank/DDBJ whole genome shotgun (WGS) entry which is preliminary data.</text>
</comment>
<keyword evidence="7" id="KW-0804">Transcription</keyword>
<keyword evidence="6" id="KW-0238">DNA-binding</keyword>
<dbReference type="PANTHER" id="PTHR24388:SF53">
    <property type="entry name" value="CHORION TRANSCRIPTION FACTOR CF2-RELATED"/>
    <property type="match status" value="1"/>
</dbReference>
<dbReference type="GO" id="GO:0000978">
    <property type="term" value="F:RNA polymerase II cis-regulatory region sequence-specific DNA binding"/>
    <property type="evidence" value="ECO:0007669"/>
    <property type="project" value="TreeGrafter"/>
</dbReference>
<feature type="compositionally biased region" description="Polar residues" evidence="11">
    <location>
        <begin position="383"/>
        <end position="394"/>
    </location>
</feature>
<dbReference type="SMART" id="SM00355">
    <property type="entry name" value="ZnF_C2H2"/>
    <property type="match status" value="7"/>
</dbReference>
<evidence type="ECO:0000256" key="7">
    <source>
        <dbReference type="ARBA" id="ARBA00023163"/>
    </source>
</evidence>
<keyword evidence="5" id="KW-0805">Transcription regulation</keyword>
<dbReference type="InterPro" id="IPR036236">
    <property type="entry name" value="Znf_C2H2_sf"/>
</dbReference>
<evidence type="ECO:0000256" key="3">
    <source>
        <dbReference type="ARBA" id="ARBA00022771"/>
    </source>
</evidence>
<dbReference type="PROSITE" id="PS00028">
    <property type="entry name" value="ZINC_FINGER_C2H2_1"/>
    <property type="match status" value="3"/>
</dbReference>
<evidence type="ECO:0000256" key="5">
    <source>
        <dbReference type="ARBA" id="ARBA00023015"/>
    </source>
</evidence>
<protein>
    <submittedName>
        <fullName evidence="13">(diamondback moth) hypothetical protein</fullName>
    </submittedName>
</protein>
<evidence type="ECO:0000259" key="12">
    <source>
        <dbReference type="PROSITE" id="PS50157"/>
    </source>
</evidence>
<feature type="domain" description="C2H2-type" evidence="12">
    <location>
        <begin position="579"/>
        <end position="606"/>
    </location>
</feature>
<feature type="domain" description="C2H2-type" evidence="12">
    <location>
        <begin position="607"/>
        <end position="634"/>
    </location>
</feature>
<evidence type="ECO:0000313" key="13">
    <source>
        <dbReference type="EMBL" id="CAG9136105.1"/>
    </source>
</evidence>